<evidence type="ECO:0000313" key="2">
    <source>
        <dbReference type="EMBL" id="RKN83949.1"/>
    </source>
</evidence>
<feature type="transmembrane region" description="Helical" evidence="1">
    <location>
        <begin position="14"/>
        <end position="37"/>
    </location>
</feature>
<name>A0A3B0CI04_9BACL</name>
<feature type="transmembrane region" description="Helical" evidence="1">
    <location>
        <begin position="212"/>
        <end position="231"/>
    </location>
</feature>
<proteinExistence type="predicted"/>
<feature type="transmembrane region" description="Helical" evidence="1">
    <location>
        <begin position="98"/>
        <end position="121"/>
    </location>
</feature>
<comment type="caution">
    <text evidence="2">The sequence shown here is derived from an EMBL/GenBank/DDBJ whole genome shotgun (WGS) entry which is preliminary data.</text>
</comment>
<evidence type="ECO:0000256" key="1">
    <source>
        <dbReference type="SAM" id="Phobius"/>
    </source>
</evidence>
<accession>A0A3B0CI04</accession>
<keyword evidence="3" id="KW-1185">Reference proteome</keyword>
<dbReference type="Proteomes" id="UP000282311">
    <property type="component" value="Unassembled WGS sequence"/>
</dbReference>
<keyword evidence="1" id="KW-0812">Transmembrane</keyword>
<dbReference type="OrthoDB" id="7060422at2"/>
<gene>
    <name evidence="2" type="ORF">D7M11_15315</name>
</gene>
<dbReference type="Pfam" id="PF14329">
    <property type="entry name" value="DUF4386"/>
    <property type="match status" value="1"/>
</dbReference>
<keyword evidence="1" id="KW-0472">Membrane</keyword>
<feature type="transmembrane region" description="Helical" evidence="1">
    <location>
        <begin position="149"/>
        <end position="169"/>
    </location>
</feature>
<evidence type="ECO:0000313" key="3">
    <source>
        <dbReference type="Proteomes" id="UP000282311"/>
    </source>
</evidence>
<dbReference type="InterPro" id="IPR025495">
    <property type="entry name" value="DUF4386"/>
</dbReference>
<dbReference type="EMBL" id="RBAH01000010">
    <property type="protein sequence ID" value="RKN83949.1"/>
    <property type="molecule type" value="Genomic_DNA"/>
</dbReference>
<reference evidence="2 3" key="1">
    <citation type="journal article" date="2007" name="Int. J. Syst. Evol. Microbiol.">
        <title>Paenibacillus ginsengarvi sp. nov., isolated from soil from ginseng cultivation.</title>
        <authorList>
            <person name="Yoon M.H."/>
            <person name="Ten L.N."/>
            <person name="Im W.T."/>
        </authorList>
    </citation>
    <scope>NUCLEOTIDE SEQUENCE [LARGE SCALE GENOMIC DNA]</scope>
    <source>
        <strain evidence="2 3">KCTC 13059</strain>
    </source>
</reference>
<dbReference type="AlphaFoldDB" id="A0A3B0CI04"/>
<feature type="transmembrane region" description="Helical" evidence="1">
    <location>
        <begin position="65"/>
        <end position="86"/>
    </location>
</feature>
<protein>
    <submittedName>
        <fullName evidence="2">DUF4386 domain-containing protein</fullName>
    </submittedName>
</protein>
<dbReference type="RefSeq" id="WP_120748113.1">
    <property type="nucleotide sequence ID" value="NZ_RBAH01000010.1"/>
</dbReference>
<feature type="transmembrane region" description="Helical" evidence="1">
    <location>
        <begin position="181"/>
        <end position="200"/>
    </location>
</feature>
<keyword evidence="1" id="KW-1133">Transmembrane helix</keyword>
<sequence length="246" mass="26961">MKKTAEKLLLKRRYAARIAGIGLIIMTLVSFFAYGYAHGKLVVQGDAAATFHNIASSAALFKAEIFGWVLILAADVMVAWAFYLFLEPIHRELSLLGFLLRLIYTAILAVALLPLVLALLLSSRASTLTAVPTEYVQPLVLMFADAFESVWSIGLILFGAHLLVIGWLAMRSDRIPRLLGILLLLAAAGYMIVHTGKAFFPQYKEAINVLNLIFMAPMIAGELGFGLWLLFRGGKRPADPLLDAAQ</sequence>
<organism evidence="2 3">
    <name type="scientific">Paenibacillus ginsengarvi</name>
    <dbReference type="NCBI Taxonomy" id="400777"/>
    <lineage>
        <taxon>Bacteria</taxon>
        <taxon>Bacillati</taxon>
        <taxon>Bacillota</taxon>
        <taxon>Bacilli</taxon>
        <taxon>Bacillales</taxon>
        <taxon>Paenibacillaceae</taxon>
        <taxon>Paenibacillus</taxon>
    </lineage>
</organism>